<dbReference type="EMBL" id="CADCTV010000228">
    <property type="protein sequence ID" value="CAA9309689.1"/>
    <property type="molecule type" value="Genomic_DNA"/>
</dbReference>
<proteinExistence type="predicted"/>
<evidence type="ECO:0000313" key="2">
    <source>
        <dbReference type="EMBL" id="CAA9309689.1"/>
    </source>
</evidence>
<reference evidence="2" key="1">
    <citation type="submission" date="2020-02" db="EMBL/GenBank/DDBJ databases">
        <authorList>
            <person name="Meier V. D."/>
        </authorList>
    </citation>
    <scope>NUCLEOTIDE SEQUENCE</scope>
    <source>
        <strain evidence="2">AVDCRST_MAG89</strain>
    </source>
</reference>
<protein>
    <submittedName>
        <fullName evidence="2">Uncharacterized protein</fullName>
    </submittedName>
</protein>
<gene>
    <name evidence="2" type="ORF">AVDCRST_MAG89-1039</name>
</gene>
<feature type="region of interest" description="Disordered" evidence="1">
    <location>
        <begin position="1"/>
        <end position="55"/>
    </location>
</feature>
<sequence>GHALESGNRHRAGRDRLDDARRGSGARRVAEPLAHGGGDARARTPPPPGASRHQP</sequence>
<dbReference type="AlphaFoldDB" id="A0A6J4KM79"/>
<feature type="non-terminal residue" evidence="2">
    <location>
        <position position="1"/>
    </location>
</feature>
<evidence type="ECO:0000256" key="1">
    <source>
        <dbReference type="SAM" id="MobiDB-lite"/>
    </source>
</evidence>
<organism evidence="2">
    <name type="scientific">uncultured Gemmatimonadota bacterium</name>
    <dbReference type="NCBI Taxonomy" id="203437"/>
    <lineage>
        <taxon>Bacteria</taxon>
        <taxon>Pseudomonadati</taxon>
        <taxon>Gemmatimonadota</taxon>
        <taxon>environmental samples</taxon>
    </lineage>
</organism>
<feature type="non-terminal residue" evidence="2">
    <location>
        <position position="55"/>
    </location>
</feature>
<name>A0A6J4KM79_9BACT</name>
<accession>A0A6J4KM79</accession>